<dbReference type="GO" id="GO:0060271">
    <property type="term" value="P:cilium assembly"/>
    <property type="evidence" value="ECO:0007669"/>
    <property type="project" value="TreeGrafter"/>
</dbReference>
<dbReference type="AlphaFoldDB" id="A0A7D9ET74"/>
<dbReference type="PANTHER" id="PTHR24274:SF1">
    <property type="entry name" value="CILIA- AND FLAGELLA-ASSOCIATED PROTEIN 161"/>
    <property type="match status" value="1"/>
</dbReference>
<evidence type="ECO:0000313" key="2">
    <source>
        <dbReference type="Proteomes" id="UP001152795"/>
    </source>
</evidence>
<comment type="caution">
    <text evidence="1">The sequence shown here is derived from an EMBL/GenBank/DDBJ whole genome shotgun (WGS) entry which is preliminary data.</text>
</comment>
<evidence type="ECO:0000313" key="1">
    <source>
        <dbReference type="EMBL" id="CAB4016462.1"/>
    </source>
</evidence>
<organism evidence="1 2">
    <name type="scientific">Paramuricea clavata</name>
    <name type="common">Red gorgonian</name>
    <name type="synonym">Violescent sea-whip</name>
    <dbReference type="NCBI Taxonomy" id="317549"/>
    <lineage>
        <taxon>Eukaryota</taxon>
        <taxon>Metazoa</taxon>
        <taxon>Cnidaria</taxon>
        <taxon>Anthozoa</taxon>
        <taxon>Octocorallia</taxon>
        <taxon>Malacalcyonacea</taxon>
        <taxon>Plexauridae</taxon>
        <taxon>Paramuricea</taxon>
    </lineage>
</organism>
<dbReference type="EMBL" id="CACRXK020009127">
    <property type="protein sequence ID" value="CAB4016462.1"/>
    <property type="molecule type" value="Genomic_DNA"/>
</dbReference>
<dbReference type="GO" id="GO:0031514">
    <property type="term" value="C:motile cilium"/>
    <property type="evidence" value="ECO:0007669"/>
    <property type="project" value="TreeGrafter"/>
</dbReference>
<name>A0A7D9ET74_PARCT</name>
<proteinExistence type="predicted"/>
<dbReference type="Pfam" id="PF24569">
    <property type="entry name" value="CFAP161"/>
    <property type="match status" value="1"/>
</dbReference>
<reference evidence="1" key="1">
    <citation type="submission" date="2020-04" db="EMBL/GenBank/DDBJ databases">
        <authorList>
            <person name="Alioto T."/>
            <person name="Alioto T."/>
            <person name="Gomez Garrido J."/>
        </authorList>
    </citation>
    <scope>NUCLEOTIDE SEQUENCE</scope>
    <source>
        <strain evidence="1">A484AB</strain>
    </source>
</reference>
<sequence>MPESRMYEALALEGPCPVSGSKFLDPCVRNVFVVTSCEDPGERGIIKFGQQFYLKTLPGIGGDLSLQSDRATFMKCAKKSRQQEILLTEGMSFLSAWKVLCYDPQERLETEGLPVPANKKILICHCKTNQCLASLSDFSSRTPFGREYEAVAQTSLNSQS</sequence>
<dbReference type="InterPro" id="IPR055325">
    <property type="entry name" value="CF161"/>
</dbReference>
<dbReference type="Proteomes" id="UP001152795">
    <property type="component" value="Unassembled WGS sequence"/>
</dbReference>
<gene>
    <name evidence="1" type="ORF">PACLA_8A065897</name>
</gene>
<accession>A0A7D9ET74</accession>
<protein>
    <submittedName>
        <fullName evidence="1">Uncharacterized protein</fullName>
    </submittedName>
</protein>
<dbReference type="PANTHER" id="PTHR24274">
    <property type="entry name" value="CILIA- AND FLAGELLA-ASSOCIATED PROTEIN 161"/>
    <property type="match status" value="1"/>
</dbReference>
<dbReference type="OrthoDB" id="2126411at2759"/>
<keyword evidence="2" id="KW-1185">Reference proteome</keyword>